<organism evidence="2 3">
    <name type="scientific">Protea cynaroides</name>
    <dbReference type="NCBI Taxonomy" id="273540"/>
    <lineage>
        <taxon>Eukaryota</taxon>
        <taxon>Viridiplantae</taxon>
        <taxon>Streptophyta</taxon>
        <taxon>Embryophyta</taxon>
        <taxon>Tracheophyta</taxon>
        <taxon>Spermatophyta</taxon>
        <taxon>Magnoliopsida</taxon>
        <taxon>Proteales</taxon>
        <taxon>Proteaceae</taxon>
        <taxon>Protea</taxon>
    </lineage>
</organism>
<dbReference type="OrthoDB" id="1937454at2759"/>
<sequence>MAQVMLWQLGLAVEKKRATLDRIKSGVYKALRGLRFISNWKGIDGWSQIENNFEKFAKDSFLQRSDFGQCIEEFALELFDALNRRRRMKIDKINKEELSEFWSQISYESFDCRLQIFLRPDGQERRWMNWRRRSEGGTFVVLFPLKLLLLRFTGLGHRF</sequence>
<reference evidence="2" key="1">
    <citation type="journal article" date="2023" name="Plant J.">
        <title>The genome of the king protea, Protea cynaroides.</title>
        <authorList>
            <person name="Chang J."/>
            <person name="Duong T.A."/>
            <person name="Schoeman C."/>
            <person name="Ma X."/>
            <person name="Roodt D."/>
            <person name="Barker N."/>
            <person name="Li Z."/>
            <person name="Van de Peer Y."/>
            <person name="Mizrachi E."/>
        </authorList>
    </citation>
    <scope>NUCLEOTIDE SEQUENCE</scope>
    <source>
        <tissue evidence="2">Young leaves</tissue>
    </source>
</reference>
<keyword evidence="3" id="KW-1185">Reference proteome</keyword>
<dbReference type="AlphaFoldDB" id="A0A9Q0QZB0"/>
<comment type="caution">
    <text evidence="2">The sequence shown here is derived from an EMBL/GenBank/DDBJ whole genome shotgun (WGS) entry which is preliminary data.</text>
</comment>
<gene>
    <name evidence="2" type="ORF">NE237_008415</name>
</gene>
<dbReference type="Proteomes" id="UP001141806">
    <property type="component" value="Unassembled WGS sequence"/>
</dbReference>
<dbReference type="InterPro" id="IPR013623">
    <property type="entry name" value="NADPH_Ox"/>
</dbReference>
<dbReference type="GO" id="GO:0050664">
    <property type="term" value="F:oxidoreductase activity, acting on NAD(P)H, oxygen as acceptor"/>
    <property type="evidence" value="ECO:0007669"/>
    <property type="project" value="InterPro"/>
</dbReference>
<evidence type="ECO:0000313" key="2">
    <source>
        <dbReference type="EMBL" id="KAJ4977635.1"/>
    </source>
</evidence>
<name>A0A9Q0QZB0_9MAGN</name>
<proteinExistence type="predicted"/>
<evidence type="ECO:0000259" key="1">
    <source>
        <dbReference type="Pfam" id="PF08414"/>
    </source>
</evidence>
<protein>
    <recommendedName>
        <fullName evidence="1">NADPH oxidase Respiratory burst domain-containing protein</fullName>
    </recommendedName>
</protein>
<feature type="domain" description="NADPH oxidase Respiratory burst" evidence="1">
    <location>
        <begin position="20"/>
        <end position="112"/>
    </location>
</feature>
<evidence type="ECO:0000313" key="3">
    <source>
        <dbReference type="Proteomes" id="UP001141806"/>
    </source>
</evidence>
<dbReference type="EMBL" id="JAMYWD010000002">
    <property type="protein sequence ID" value="KAJ4977635.1"/>
    <property type="molecule type" value="Genomic_DNA"/>
</dbReference>
<dbReference type="GO" id="GO:0004601">
    <property type="term" value="F:peroxidase activity"/>
    <property type="evidence" value="ECO:0007669"/>
    <property type="project" value="InterPro"/>
</dbReference>
<accession>A0A9Q0QZB0</accession>
<dbReference type="Gene3D" id="1.10.238.10">
    <property type="entry name" value="EF-hand"/>
    <property type="match status" value="1"/>
</dbReference>
<dbReference type="Pfam" id="PF08414">
    <property type="entry name" value="NADPH_Ox"/>
    <property type="match status" value="1"/>
</dbReference>